<dbReference type="Gene3D" id="1.20.1250.20">
    <property type="entry name" value="MFS general substrate transporter like domains"/>
    <property type="match status" value="2"/>
</dbReference>
<reference evidence="6 7" key="1">
    <citation type="journal article" date="2014" name="Genome Announc.">
        <title>Draft Genome Sequence of Lutibaculum baratangense Strain AMV1T, Isolated from a Mud Volcano in Andamans, India.</title>
        <authorList>
            <person name="Singh A."/>
            <person name="Sreenivas A."/>
            <person name="Sathyanarayana Reddy G."/>
            <person name="Pinnaka A.K."/>
            <person name="Shivaji S."/>
        </authorList>
    </citation>
    <scope>NUCLEOTIDE SEQUENCE [LARGE SCALE GENOMIC DNA]</scope>
    <source>
        <strain evidence="6 7">AMV1</strain>
    </source>
</reference>
<evidence type="ECO:0000256" key="4">
    <source>
        <dbReference type="SAM" id="Phobius"/>
    </source>
</evidence>
<evidence type="ECO:0000313" key="7">
    <source>
        <dbReference type="Proteomes" id="UP000017819"/>
    </source>
</evidence>
<dbReference type="PROSITE" id="PS50850">
    <property type="entry name" value="MFS"/>
    <property type="match status" value="1"/>
</dbReference>
<keyword evidence="1 4" id="KW-0812">Transmembrane</keyword>
<dbReference type="Proteomes" id="UP000017819">
    <property type="component" value="Unassembled WGS sequence"/>
</dbReference>
<protein>
    <submittedName>
        <fullName evidence="6">Major facilitator superfamily MFS_1</fullName>
    </submittedName>
</protein>
<evidence type="ECO:0000256" key="2">
    <source>
        <dbReference type="ARBA" id="ARBA00022989"/>
    </source>
</evidence>
<dbReference type="GO" id="GO:0022857">
    <property type="term" value="F:transmembrane transporter activity"/>
    <property type="evidence" value="ECO:0007669"/>
    <property type="project" value="InterPro"/>
</dbReference>
<dbReference type="InterPro" id="IPR036259">
    <property type="entry name" value="MFS_trans_sf"/>
</dbReference>
<feature type="transmembrane region" description="Helical" evidence="4">
    <location>
        <begin position="296"/>
        <end position="319"/>
    </location>
</feature>
<feature type="transmembrane region" description="Helical" evidence="4">
    <location>
        <begin position="360"/>
        <end position="379"/>
    </location>
</feature>
<gene>
    <name evidence="6" type="ORF">N177_1815</name>
</gene>
<dbReference type="InterPro" id="IPR011701">
    <property type="entry name" value="MFS"/>
</dbReference>
<dbReference type="PATRIC" id="fig|631454.5.peg.1794"/>
<feature type="transmembrane region" description="Helical" evidence="4">
    <location>
        <begin position="98"/>
        <end position="119"/>
    </location>
</feature>
<dbReference type="RefSeq" id="WP_023431956.1">
    <property type="nucleotide sequence ID" value="NZ_AWXZ01000023.1"/>
</dbReference>
<dbReference type="AlphaFoldDB" id="V4TGT1"/>
<comment type="caution">
    <text evidence="6">The sequence shown here is derived from an EMBL/GenBank/DDBJ whole genome shotgun (WGS) entry which is preliminary data.</text>
</comment>
<feature type="transmembrane region" description="Helical" evidence="4">
    <location>
        <begin position="71"/>
        <end position="92"/>
    </location>
</feature>
<dbReference type="STRING" id="631454.N177_1815"/>
<accession>V4TGT1</accession>
<feature type="transmembrane region" description="Helical" evidence="4">
    <location>
        <begin position="40"/>
        <end position="59"/>
    </location>
</feature>
<feature type="transmembrane region" description="Helical" evidence="4">
    <location>
        <begin position="238"/>
        <end position="256"/>
    </location>
</feature>
<feature type="transmembrane region" description="Helical" evidence="4">
    <location>
        <begin position="268"/>
        <end position="290"/>
    </location>
</feature>
<feature type="domain" description="Major facilitator superfamily (MFS) profile" evidence="5">
    <location>
        <begin position="1"/>
        <end position="387"/>
    </location>
</feature>
<dbReference type="InterPro" id="IPR020846">
    <property type="entry name" value="MFS_dom"/>
</dbReference>
<dbReference type="GO" id="GO:0005886">
    <property type="term" value="C:plasma membrane"/>
    <property type="evidence" value="ECO:0007669"/>
    <property type="project" value="TreeGrafter"/>
</dbReference>
<feature type="transmembrane region" description="Helical" evidence="4">
    <location>
        <begin position="158"/>
        <end position="177"/>
    </location>
</feature>
<evidence type="ECO:0000313" key="6">
    <source>
        <dbReference type="EMBL" id="ESR25298.1"/>
    </source>
</evidence>
<feature type="transmembrane region" description="Helical" evidence="4">
    <location>
        <begin position="205"/>
        <end position="226"/>
    </location>
</feature>
<proteinExistence type="predicted"/>
<feature type="transmembrane region" description="Helical" evidence="4">
    <location>
        <begin position="131"/>
        <end position="152"/>
    </location>
</feature>
<keyword evidence="7" id="KW-1185">Reference proteome</keyword>
<name>V4TGT1_9HYPH</name>
<dbReference type="CDD" id="cd17477">
    <property type="entry name" value="MFS_YcaD_like"/>
    <property type="match status" value="1"/>
</dbReference>
<feature type="transmembrane region" description="Helical" evidence="4">
    <location>
        <begin position="331"/>
        <end position="354"/>
    </location>
</feature>
<dbReference type="PANTHER" id="PTHR23521:SF3">
    <property type="entry name" value="MFS TRANSPORTER"/>
    <property type="match status" value="1"/>
</dbReference>
<evidence type="ECO:0000259" key="5">
    <source>
        <dbReference type="PROSITE" id="PS50850"/>
    </source>
</evidence>
<dbReference type="PANTHER" id="PTHR23521">
    <property type="entry name" value="TRANSPORTER MFS SUPERFAMILY"/>
    <property type="match status" value="1"/>
</dbReference>
<evidence type="ECO:0000256" key="1">
    <source>
        <dbReference type="ARBA" id="ARBA00022692"/>
    </source>
</evidence>
<dbReference type="OrthoDB" id="9810614at2"/>
<sequence length="445" mass="46464">MGALLLSVSALILSLFVLLAGNSMQFVILGLRADAEGFSTLTIGVLAASYYVGYALGTFQAPGFVRRVGHIRAFAGVGSVISAVVLAHSLWVDPIFWSALRFITGMSFAVIATVTESWINARATRSVRGQLLAVASISIILGYAVGPLVVSLGSVGGYPLFIVASILMSVGIVPVLVTRIGPPAVPAETAAESYTLMRLYRETPLGLVGTMVIGAAQGSFLGLGAVFANRAGLSDNGASYFVTGALVAGMLVQYPLGWLSDRFDRRRVIAFTTSLLGVGAVAAMLMMATVGPTLPVLVLSAAVAGIAAMPLYAVIVAYANDRLPESTIVPAAAALILSFSIGSSLAGPVASLAMDMFGPQGLMGFLAVALIALAGFTFVRMAVREDIPEEGEAAEESTGYEPTVFAASPVLRPMDWTPEEEQLEFDFTFGEDWASETDEDERLAA</sequence>
<dbReference type="eggNOG" id="COG2814">
    <property type="taxonomic scope" value="Bacteria"/>
</dbReference>
<keyword evidence="3 4" id="KW-0472">Membrane</keyword>
<dbReference type="InterPro" id="IPR047200">
    <property type="entry name" value="MFS_YcaD-like"/>
</dbReference>
<dbReference type="EMBL" id="AWXZ01000023">
    <property type="protein sequence ID" value="ESR25298.1"/>
    <property type="molecule type" value="Genomic_DNA"/>
</dbReference>
<evidence type="ECO:0000256" key="3">
    <source>
        <dbReference type="ARBA" id="ARBA00023136"/>
    </source>
</evidence>
<organism evidence="6 7">
    <name type="scientific">Lutibaculum baratangense AMV1</name>
    <dbReference type="NCBI Taxonomy" id="631454"/>
    <lineage>
        <taxon>Bacteria</taxon>
        <taxon>Pseudomonadati</taxon>
        <taxon>Pseudomonadota</taxon>
        <taxon>Alphaproteobacteria</taxon>
        <taxon>Hyphomicrobiales</taxon>
        <taxon>Tepidamorphaceae</taxon>
        <taxon>Lutibaculum</taxon>
    </lineage>
</organism>
<dbReference type="Pfam" id="PF07690">
    <property type="entry name" value="MFS_1"/>
    <property type="match status" value="1"/>
</dbReference>
<keyword evidence="2 4" id="KW-1133">Transmembrane helix</keyword>
<dbReference type="SUPFAM" id="SSF103473">
    <property type="entry name" value="MFS general substrate transporter"/>
    <property type="match status" value="1"/>
</dbReference>